<evidence type="ECO:0000313" key="5">
    <source>
        <dbReference type="Proteomes" id="UP001457282"/>
    </source>
</evidence>
<evidence type="ECO:0000313" key="4">
    <source>
        <dbReference type="EMBL" id="KAK9941189.1"/>
    </source>
</evidence>
<gene>
    <name evidence="4" type="ORF">M0R45_017808</name>
</gene>
<comment type="caution">
    <text evidence="4">The sequence shown here is derived from an EMBL/GenBank/DDBJ whole genome shotgun (WGS) entry which is preliminary data.</text>
</comment>
<feature type="region of interest" description="Disordered" evidence="3">
    <location>
        <begin position="116"/>
        <end position="199"/>
    </location>
</feature>
<evidence type="ECO:0008006" key="6">
    <source>
        <dbReference type="Google" id="ProtNLM"/>
    </source>
</evidence>
<evidence type="ECO:0000256" key="3">
    <source>
        <dbReference type="SAM" id="MobiDB-lite"/>
    </source>
</evidence>
<evidence type="ECO:0000256" key="2">
    <source>
        <dbReference type="ARBA" id="ARBA00022552"/>
    </source>
</evidence>
<organism evidence="4 5">
    <name type="scientific">Rubus argutus</name>
    <name type="common">Southern blackberry</name>
    <dbReference type="NCBI Taxonomy" id="59490"/>
    <lineage>
        <taxon>Eukaryota</taxon>
        <taxon>Viridiplantae</taxon>
        <taxon>Streptophyta</taxon>
        <taxon>Embryophyta</taxon>
        <taxon>Tracheophyta</taxon>
        <taxon>Spermatophyta</taxon>
        <taxon>Magnoliopsida</taxon>
        <taxon>eudicotyledons</taxon>
        <taxon>Gunneridae</taxon>
        <taxon>Pentapetalae</taxon>
        <taxon>rosids</taxon>
        <taxon>fabids</taxon>
        <taxon>Rosales</taxon>
        <taxon>Rosaceae</taxon>
        <taxon>Rosoideae</taxon>
        <taxon>Rosoideae incertae sedis</taxon>
        <taxon>Rubus</taxon>
    </lineage>
</organism>
<reference evidence="4 5" key="1">
    <citation type="journal article" date="2023" name="G3 (Bethesda)">
        <title>A chromosome-length genome assembly and annotation of blackberry (Rubus argutus, cv. 'Hillquist').</title>
        <authorList>
            <person name="Bruna T."/>
            <person name="Aryal R."/>
            <person name="Dudchenko O."/>
            <person name="Sargent D.J."/>
            <person name="Mead D."/>
            <person name="Buti M."/>
            <person name="Cavallini A."/>
            <person name="Hytonen T."/>
            <person name="Andres J."/>
            <person name="Pham M."/>
            <person name="Weisz D."/>
            <person name="Mascagni F."/>
            <person name="Usai G."/>
            <person name="Natali L."/>
            <person name="Bassil N."/>
            <person name="Fernandez G.E."/>
            <person name="Lomsadze A."/>
            <person name="Armour M."/>
            <person name="Olukolu B."/>
            <person name="Poorten T."/>
            <person name="Britton C."/>
            <person name="Davik J."/>
            <person name="Ashrafi H."/>
            <person name="Aiden E.L."/>
            <person name="Borodovsky M."/>
            <person name="Worthington M."/>
        </authorList>
    </citation>
    <scope>NUCLEOTIDE SEQUENCE [LARGE SCALE GENOMIC DNA]</scope>
    <source>
        <strain evidence="4">PI 553951</strain>
    </source>
</reference>
<proteinExistence type="inferred from homology"/>
<feature type="compositionally biased region" description="Acidic residues" evidence="3">
    <location>
        <begin position="132"/>
        <end position="145"/>
    </location>
</feature>
<dbReference type="GO" id="GO:0006364">
    <property type="term" value="P:rRNA processing"/>
    <property type="evidence" value="ECO:0007669"/>
    <property type="project" value="UniProtKB-KW"/>
</dbReference>
<dbReference type="Pfam" id="PF10273">
    <property type="entry name" value="WGG"/>
    <property type="match status" value="1"/>
</dbReference>
<name>A0AAW1XZ59_RUBAR</name>
<comment type="similarity">
    <text evidence="1">Belongs to the TSR2 family.</text>
</comment>
<keyword evidence="5" id="KW-1185">Reference proteome</keyword>
<sequence>MEPERKLSAEAGAVFQEGVGLVLSRWSALQLAVENEWGGRDSRFKAEQLVSDIISWVNHSTEPLYIDDLEEMLNEAMLSLNTMTEDGSIEEVAEKIMIMHEECLDCNFKSIESLREANSRRGPTPHVRQVVNDDEDSDEDNDDTDPSMGKDDSLNMIVDTPESHAIDVPGNEPKTKPSAAAAEDGWEVVGPRRNRGKRN</sequence>
<keyword evidence="2" id="KW-0698">rRNA processing</keyword>
<dbReference type="Proteomes" id="UP001457282">
    <property type="component" value="Unassembled WGS sequence"/>
</dbReference>
<evidence type="ECO:0000256" key="1">
    <source>
        <dbReference type="ARBA" id="ARBA00006524"/>
    </source>
</evidence>
<dbReference type="EMBL" id="JBEDUW010000003">
    <property type="protein sequence ID" value="KAK9941189.1"/>
    <property type="molecule type" value="Genomic_DNA"/>
</dbReference>
<dbReference type="InterPro" id="IPR019398">
    <property type="entry name" value="Pre-rRNA_process_TSR2"/>
</dbReference>
<accession>A0AAW1XZ59</accession>
<protein>
    <recommendedName>
        <fullName evidence="6">Pre-rRNA-processing protein TSR2 homolog</fullName>
    </recommendedName>
</protein>
<dbReference type="PANTHER" id="PTHR21250">
    <property type="entry name" value="PRE-RRNA-PROCESSING PROTEIN TSR2 HOMOLOG"/>
    <property type="match status" value="1"/>
</dbReference>
<dbReference type="AlphaFoldDB" id="A0AAW1XZ59"/>